<sequence>MGSHRKRGDEPSPEVSGGSENSIHELRGEEEVKLTGKRRRGLVGV</sequence>
<feature type="non-terminal residue" evidence="2">
    <location>
        <position position="45"/>
    </location>
</feature>
<feature type="compositionally biased region" description="Basic and acidic residues" evidence="1">
    <location>
        <begin position="22"/>
        <end position="34"/>
    </location>
</feature>
<protein>
    <submittedName>
        <fullName evidence="2">Uncharacterized protein</fullName>
    </submittedName>
</protein>
<name>A0A087GG16_ARAAL</name>
<feature type="region of interest" description="Disordered" evidence="1">
    <location>
        <begin position="1"/>
        <end position="45"/>
    </location>
</feature>
<dbReference type="EMBL" id="CM002875">
    <property type="protein sequence ID" value="KFK28818.1"/>
    <property type="molecule type" value="Genomic_DNA"/>
</dbReference>
<gene>
    <name evidence="2" type="ordered locus">AALP_Aa7g053200</name>
</gene>
<organism evidence="2 3">
    <name type="scientific">Arabis alpina</name>
    <name type="common">Alpine rock-cress</name>
    <dbReference type="NCBI Taxonomy" id="50452"/>
    <lineage>
        <taxon>Eukaryota</taxon>
        <taxon>Viridiplantae</taxon>
        <taxon>Streptophyta</taxon>
        <taxon>Embryophyta</taxon>
        <taxon>Tracheophyta</taxon>
        <taxon>Spermatophyta</taxon>
        <taxon>Magnoliopsida</taxon>
        <taxon>eudicotyledons</taxon>
        <taxon>Gunneridae</taxon>
        <taxon>Pentapetalae</taxon>
        <taxon>rosids</taxon>
        <taxon>malvids</taxon>
        <taxon>Brassicales</taxon>
        <taxon>Brassicaceae</taxon>
        <taxon>Arabideae</taxon>
        <taxon>Arabis</taxon>
    </lineage>
</organism>
<evidence type="ECO:0000313" key="2">
    <source>
        <dbReference type="EMBL" id="KFK28818.1"/>
    </source>
</evidence>
<dbReference type="Gramene" id="KFK28818">
    <property type="protein sequence ID" value="KFK28818"/>
    <property type="gene ID" value="AALP_AA7G053200"/>
</dbReference>
<evidence type="ECO:0000313" key="3">
    <source>
        <dbReference type="Proteomes" id="UP000029120"/>
    </source>
</evidence>
<proteinExistence type="predicted"/>
<accession>A0A087GG16</accession>
<evidence type="ECO:0000256" key="1">
    <source>
        <dbReference type="SAM" id="MobiDB-lite"/>
    </source>
</evidence>
<feature type="compositionally biased region" description="Basic residues" evidence="1">
    <location>
        <begin position="35"/>
        <end position="45"/>
    </location>
</feature>
<dbReference type="Proteomes" id="UP000029120">
    <property type="component" value="Chromosome 7"/>
</dbReference>
<dbReference type="AlphaFoldDB" id="A0A087GG16"/>
<keyword evidence="3" id="KW-1185">Reference proteome</keyword>
<reference evidence="3" key="1">
    <citation type="journal article" date="2015" name="Nat. Plants">
        <title>Genome expansion of Arabis alpina linked with retrotransposition and reduced symmetric DNA methylation.</title>
        <authorList>
            <person name="Willing E.M."/>
            <person name="Rawat V."/>
            <person name="Mandakova T."/>
            <person name="Maumus F."/>
            <person name="James G.V."/>
            <person name="Nordstroem K.J."/>
            <person name="Becker C."/>
            <person name="Warthmann N."/>
            <person name="Chica C."/>
            <person name="Szarzynska B."/>
            <person name="Zytnicki M."/>
            <person name="Albani M.C."/>
            <person name="Kiefer C."/>
            <person name="Bergonzi S."/>
            <person name="Castaings L."/>
            <person name="Mateos J.L."/>
            <person name="Berns M.C."/>
            <person name="Bujdoso N."/>
            <person name="Piofczyk T."/>
            <person name="de Lorenzo L."/>
            <person name="Barrero-Sicilia C."/>
            <person name="Mateos I."/>
            <person name="Piednoel M."/>
            <person name="Hagmann J."/>
            <person name="Chen-Min-Tao R."/>
            <person name="Iglesias-Fernandez R."/>
            <person name="Schuster S.C."/>
            <person name="Alonso-Blanco C."/>
            <person name="Roudier F."/>
            <person name="Carbonero P."/>
            <person name="Paz-Ares J."/>
            <person name="Davis S.J."/>
            <person name="Pecinka A."/>
            <person name="Quesneville H."/>
            <person name="Colot V."/>
            <person name="Lysak M.A."/>
            <person name="Weigel D."/>
            <person name="Coupland G."/>
            <person name="Schneeberger K."/>
        </authorList>
    </citation>
    <scope>NUCLEOTIDE SEQUENCE [LARGE SCALE GENOMIC DNA]</scope>
    <source>
        <strain evidence="3">cv. Pajares</strain>
    </source>
</reference>